<dbReference type="Pfam" id="PF12973">
    <property type="entry name" value="Cupin_7"/>
    <property type="match status" value="1"/>
</dbReference>
<name>A0A0E9NPA1_SAICN</name>
<feature type="domain" description="ChrR-like cupin" evidence="1">
    <location>
        <begin position="42"/>
        <end position="137"/>
    </location>
</feature>
<dbReference type="CDD" id="cd20302">
    <property type="entry name" value="cupin_DAD"/>
    <property type="match status" value="1"/>
</dbReference>
<reference evidence="2 3" key="2">
    <citation type="journal article" date="2014" name="J. Gen. Appl. Microbiol.">
        <title>The early diverging ascomycetous budding yeast Saitoella complicata has three histone deacetylases belonging to the Clr6, Hos2, and Rpd3 lineages.</title>
        <authorList>
            <person name="Nishida H."/>
            <person name="Matsumoto T."/>
            <person name="Kondo S."/>
            <person name="Hamamoto M."/>
            <person name="Yoshikawa H."/>
        </authorList>
    </citation>
    <scope>NUCLEOTIDE SEQUENCE [LARGE SCALE GENOMIC DNA]</scope>
    <source>
        <strain evidence="2 3">NRRL Y-17804</strain>
    </source>
</reference>
<proteinExistence type="predicted"/>
<evidence type="ECO:0000313" key="3">
    <source>
        <dbReference type="Proteomes" id="UP000033140"/>
    </source>
</evidence>
<comment type="caution">
    <text evidence="2">The sequence shown here is derived from an EMBL/GenBank/DDBJ whole genome shotgun (WGS) entry which is preliminary data.</text>
</comment>
<dbReference type="InterPro" id="IPR014710">
    <property type="entry name" value="RmlC-like_jellyroll"/>
</dbReference>
<reference evidence="2 3" key="1">
    <citation type="journal article" date="2011" name="J. Gen. Appl. Microbiol.">
        <title>Draft genome sequencing of the enigmatic yeast Saitoella complicata.</title>
        <authorList>
            <person name="Nishida H."/>
            <person name="Hamamoto M."/>
            <person name="Sugiyama J."/>
        </authorList>
    </citation>
    <scope>NUCLEOTIDE SEQUENCE [LARGE SCALE GENOMIC DNA]</scope>
    <source>
        <strain evidence="2 3">NRRL Y-17804</strain>
    </source>
</reference>
<protein>
    <recommendedName>
        <fullName evidence="1">ChrR-like cupin domain-containing protein</fullName>
    </recommendedName>
</protein>
<sequence>MAPGALERRISSESKLSPLDRAEMALVDAHGAPDVYVNGKTDTCWHPWVGDLLVKPLRYEPKSGDFVIVLRAPNDTVLGKHRHRGVVTATTLKGKWNYFEYDWVAQPGDYVVENPGTIHTLHMYEDTEVLFTVSGSIEFFNDDDTLRNTMDLFSFMHLYKIHCEKTGQKFNTDLVY</sequence>
<dbReference type="RefSeq" id="XP_019027054.1">
    <property type="nucleotide sequence ID" value="XM_019168668.1"/>
</dbReference>
<dbReference type="SUPFAM" id="SSF51182">
    <property type="entry name" value="RmlC-like cupins"/>
    <property type="match status" value="1"/>
</dbReference>
<dbReference type="InterPro" id="IPR025979">
    <property type="entry name" value="ChrR-like_cupin_dom"/>
</dbReference>
<organism evidence="2 3">
    <name type="scientific">Saitoella complicata (strain BCRC 22490 / CBS 7301 / JCM 7358 / NBRC 10748 / NRRL Y-17804)</name>
    <dbReference type="NCBI Taxonomy" id="698492"/>
    <lineage>
        <taxon>Eukaryota</taxon>
        <taxon>Fungi</taxon>
        <taxon>Dikarya</taxon>
        <taxon>Ascomycota</taxon>
        <taxon>Taphrinomycotina</taxon>
        <taxon>Taphrinomycotina incertae sedis</taxon>
        <taxon>Saitoella</taxon>
    </lineage>
</organism>
<accession>A0A0E9NPA1</accession>
<keyword evidence="3" id="KW-1185">Reference proteome</keyword>
<dbReference type="EMBL" id="BACD03000047">
    <property type="protein sequence ID" value="GAO51496.1"/>
    <property type="molecule type" value="Genomic_DNA"/>
</dbReference>
<dbReference type="OMA" id="TIHTLHM"/>
<dbReference type="AlphaFoldDB" id="A0A0E9NPA1"/>
<dbReference type="OrthoDB" id="4525710at2759"/>
<gene>
    <name evidence="2" type="ORF">G7K_5595-t1</name>
</gene>
<reference evidence="2 3" key="3">
    <citation type="journal article" date="2015" name="Genome Announc.">
        <title>Draft Genome Sequence of the Archiascomycetous Yeast Saitoella complicata.</title>
        <authorList>
            <person name="Yamauchi K."/>
            <person name="Kondo S."/>
            <person name="Hamamoto M."/>
            <person name="Takahashi Y."/>
            <person name="Ogura Y."/>
            <person name="Hayashi T."/>
            <person name="Nishida H."/>
        </authorList>
    </citation>
    <scope>NUCLEOTIDE SEQUENCE [LARGE SCALE GENOMIC DNA]</scope>
    <source>
        <strain evidence="2 3">NRRL Y-17804</strain>
    </source>
</reference>
<evidence type="ECO:0000259" key="1">
    <source>
        <dbReference type="Pfam" id="PF12973"/>
    </source>
</evidence>
<evidence type="ECO:0000313" key="2">
    <source>
        <dbReference type="EMBL" id="GAO51496.1"/>
    </source>
</evidence>
<dbReference type="Proteomes" id="UP000033140">
    <property type="component" value="Unassembled WGS sequence"/>
</dbReference>
<dbReference type="Gene3D" id="2.60.120.10">
    <property type="entry name" value="Jelly Rolls"/>
    <property type="match status" value="1"/>
</dbReference>
<dbReference type="InterPro" id="IPR011051">
    <property type="entry name" value="RmlC_Cupin_sf"/>
</dbReference>